<comment type="caution">
    <text evidence="2">The sequence shown here is derived from an EMBL/GenBank/DDBJ whole genome shotgun (WGS) entry which is preliminary data.</text>
</comment>
<name>A0A8E0USG3_9EURO</name>
<feature type="region of interest" description="Disordered" evidence="1">
    <location>
        <begin position="443"/>
        <end position="521"/>
    </location>
</feature>
<proteinExistence type="predicted"/>
<accession>A0A8E0USG3</accession>
<dbReference type="AlphaFoldDB" id="A0A8E0USG3"/>
<reference evidence="2" key="1">
    <citation type="journal article" date="2015" name="Genome Announc.">
        <title>Draft Genome Sequence of the Pathogenic Filamentous Fungus Aspergillus udagawae Strain IFM 46973T.</title>
        <authorList>
            <person name="Kusuya Y."/>
            <person name="Takahashi-Nakaguchi A."/>
            <person name="Takahashi H."/>
            <person name="Yaguchi T."/>
        </authorList>
    </citation>
    <scope>NUCLEOTIDE SEQUENCE</scope>
    <source>
        <strain evidence="2">IFM 46973</strain>
    </source>
</reference>
<dbReference type="RefSeq" id="XP_043141458.1">
    <property type="nucleotide sequence ID" value="XM_043285523.1"/>
</dbReference>
<evidence type="ECO:0000313" key="2">
    <source>
        <dbReference type="EMBL" id="GIC84192.1"/>
    </source>
</evidence>
<gene>
    <name evidence="2" type="ORF">Aud_000006</name>
</gene>
<sequence length="521" mass="60256">MAAQRLEYIQKFLTTLYTDDDFLNDFLRCCSDPDENDGLKLLNEKGFAFQSGDIDLVDQLRAPTRDLLVLRLAGGAYRFRTNDAGFWELMVDSKEKLIYIDSKPVENTNVDKDGNVSFTHSDYTFQLQFQYPWIVGEKQPDRLGFSGKISKGAAATAQAIEGHRFFPFGNAFDSNPPRNPDMPYSQTAPEDVMEMVDDFREDLANKSLAVVIDLIDTRCQPDSQPQFVEIIKWQWRKPKGDEMLGGASVGLTALGFALRSIDYLGKGWDNLFGGAIGALGGALSQSVRSRWVEDDKRRMTNKVLCYKLEGLQTHLDTAAKQLVNGVPDTQLRNTEYIKQLRVQFRNDHYIPWAKGLMNDFIYNKYWLMHRFWKNEFLEGYKEALESRFDKHMPEASLNALFDSLLKQRWAEEVAPQKLEKLAQNLESREDEYKRNAAEIDKRDGLSDEARAKEKAKIKNKFEKDKEEIEKERSSIDKDTNDIKERVAKNEAEQLRKSIEQDTEKARQTEENRVKEEKERRR</sequence>
<evidence type="ECO:0000313" key="3">
    <source>
        <dbReference type="Proteomes" id="UP000036893"/>
    </source>
</evidence>
<protein>
    <submittedName>
        <fullName evidence="2">Uncharacterized protein</fullName>
    </submittedName>
</protein>
<organism evidence="2 3">
    <name type="scientific">Aspergillus udagawae</name>
    <dbReference type="NCBI Taxonomy" id="91492"/>
    <lineage>
        <taxon>Eukaryota</taxon>
        <taxon>Fungi</taxon>
        <taxon>Dikarya</taxon>
        <taxon>Ascomycota</taxon>
        <taxon>Pezizomycotina</taxon>
        <taxon>Eurotiomycetes</taxon>
        <taxon>Eurotiomycetidae</taxon>
        <taxon>Eurotiales</taxon>
        <taxon>Aspergillaceae</taxon>
        <taxon>Aspergillus</taxon>
        <taxon>Aspergillus subgen. Fumigati</taxon>
    </lineage>
</organism>
<dbReference type="EMBL" id="BBXM02000001">
    <property type="protein sequence ID" value="GIC84192.1"/>
    <property type="molecule type" value="Genomic_DNA"/>
</dbReference>
<dbReference type="GeneID" id="66987482"/>
<dbReference type="Proteomes" id="UP000036893">
    <property type="component" value="Unassembled WGS sequence"/>
</dbReference>
<evidence type="ECO:0000256" key="1">
    <source>
        <dbReference type="SAM" id="MobiDB-lite"/>
    </source>
</evidence>
<reference evidence="2" key="2">
    <citation type="submission" date="2021-01" db="EMBL/GenBank/DDBJ databases">
        <title>Pan-genome distribution and transcriptional activeness of fungal secondary metabolism genes in Aspergillus section Fumigati.</title>
        <authorList>
            <person name="Takahashi H."/>
            <person name="Umemura M."/>
            <person name="Ninomiya A."/>
            <person name="Kusuya Y."/>
            <person name="Urayama S."/>
            <person name="Shimizu M."/>
            <person name="Watanabe A."/>
            <person name="Kamei K."/>
            <person name="Yaguchi T."/>
            <person name="Hagiwara D."/>
        </authorList>
    </citation>
    <scope>NUCLEOTIDE SEQUENCE</scope>
    <source>
        <strain evidence="2">IFM 46973</strain>
    </source>
</reference>